<dbReference type="PANTHER" id="PTHR10004">
    <property type="entry name" value="OS06G0538200 PROTEIN"/>
    <property type="match status" value="1"/>
</dbReference>
<keyword evidence="1" id="KW-0175">Coiled coil</keyword>
<name>A0A921R3N6_SORBI</name>
<dbReference type="PANTHER" id="PTHR10004:SF8">
    <property type="entry name" value="OS06G0538200 PROTEIN"/>
    <property type="match status" value="1"/>
</dbReference>
<comment type="caution">
    <text evidence="3">The sequence shown here is derived from an EMBL/GenBank/DDBJ whole genome shotgun (WGS) entry which is preliminary data.</text>
</comment>
<dbReference type="EMBL" id="CM027683">
    <property type="protein sequence ID" value="KAG0532518.1"/>
    <property type="molecule type" value="Genomic_DNA"/>
</dbReference>
<gene>
    <name evidence="3" type="ORF">BDA96_04G114300</name>
</gene>
<reference evidence="3" key="1">
    <citation type="journal article" date="2019" name="BMC Genomics">
        <title>A new reference genome for Sorghum bicolor reveals high levels of sequence similarity between sweet and grain genotypes: implications for the genetics of sugar metabolism.</title>
        <authorList>
            <person name="Cooper E.A."/>
            <person name="Brenton Z.W."/>
            <person name="Flinn B.S."/>
            <person name="Jenkins J."/>
            <person name="Shu S."/>
            <person name="Flowers D."/>
            <person name="Luo F."/>
            <person name="Wang Y."/>
            <person name="Xia P."/>
            <person name="Barry K."/>
            <person name="Daum C."/>
            <person name="Lipzen A."/>
            <person name="Yoshinaga Y."/>
            <person name="Schmutz J."/>
            <person name="Saski C."/>
            <person name="Vermerris W."/>
            <person name="Kresovich S."/>
        </authorList>
    </citation>
    <scope>NUCLEOTIDE SEQUENCE</scope>
</reference>
<dbReference type="Proteomes" id="UP000807115">
    <property type="component" value="Chromosome 4"/>
</dbReference>
<evidence type="ECO:0000313" key="3">
    <source>
        <dbReference type="EMBL" id="KAG0532518.1"/>
    </source>
</evidence>
<organism evidence="3 4">
    <name type="scientific">Sorghum bicolor</name>
    <name type="common">Sorghum</name>
    <name type="synonym">Sorghum vulgare</name>
    <dbReference type="NCBI Taxonomy" id="4558"/>
    <lineage>
        <taxon>Eukaryota</taxon>
        <taxon>Viridiplantae</taxon>
        <taxon>Streptophyta</taxon>
        <taxon>Embryophyta</taxon>
        <taxon>Tracheophyta</taxon>
        <taxon>Spermatophyta</taxon>
        <taxon>Magnoliopsida</taxon>
        <taxon>Liliopsida</taxon>
        <taxon>Poales</taxon>
        <taxon>Poaceae</taxon>
        <taxon>PACMAD clade</taxon>
        <taxon>Panicoideae</taxon>
        <taxon>Andropogonodae</taxon>
        <taxon>Andropogoneae</taxon>
        <taxon>Sorghinae</taxon>
        <taxon>Sorghum</taxon>
    </lineage>
</organism>
<feature type="region of interest" description="Disordered" evidence="2">
    <location>
        <begin position="204"/>
        <end position="243"/>
    </location>
</feature>
<evidence type="ECO:0000256" key="2">
    <source>
        <dbReference type="SAM" id="MobiDB-lite"/>
    </source>
</evidence>
<accession>A0A921R3N6</accession>
<sequence length="243" mass="28101">MRHSNSSNISPGSGFFNTSFSVPIQNLMVEASRLYEQNEQKLQNLQFEKQQWSHMLQQKEAIIQSLNSARFEQQNKYQAELRRFEHDLNVMAQLVTTYKKALKQTRASFDEYRKKFPCNVPLYGDVAGGGGLVLGVRELEKRRCEEEQQKIAMVNGMIERFQYEWFSKLDEWGLSVNSLWSRMEGLYKEIELLKENRRARFATPVTEESTLATEESIPATEESIPATEESIPATEESIPATEE</sequence>
<evidence type="ECO:0000256" key="1">
    <source>
        <dbReference type="SAM" id="Coils"/>
    </source>
</evidence>
<reference evidence="3" key="2">
    <citation type="submission" date="2020-10" db="EMBL/GenBank/DDBJ databases">
        <authorList>
            <person name="Cooper E.A."/>
            <person name="Brenton Z.W."/>
            <person name="Flinn B.S."/>
            <person name="Jenkins J."/>
            <person name="Shu S."/>
            <person name="Flowers D."/>
            <person name="Luo F."/>
            <person name="Wang Y."/>
            <person name="Xia P."/>
            <person name="Barry K."/>
            <person name="Daum C."/>
            <person name="Lipzen A."/>
            <person name="Yoshinaga Y."/>
            <person name="Schmutz J."/>
            <person name="Saski C."/>
            <person name="Vermerris W."/>
            <person name="Kresovich S."/>
        </authorList>
    </citation>
    <scope>NUCLEOTIDE SEQUENCE</scope>
</reference>
<evidence type="ECO:0000313" key="4">
    <source>
        <dbReference type="Proteomes" id="UP000807115"/>
    </source>
</evidence>
<feature type="coiled-coil region" evidence="1">
    <location>
        <begin position="24"/>
        <end position="51"/>
    </location>
</feature>
<dbReference type="AlphaFoldDB" id="A0A921R3N6"/>
<protein>
    <submittedName>
        <fullName evidence="3">Uncharacterized protein</fullName>
    </submittedName>
</protein>
<proteinExistence type="predicted"/>